<dbReference type="InterPro" id="IPR010562">
    <property type="entry name" value="Haemolymph_juvenile_hormone-bd"/>
</dbReference>
<dbReference type="Gene3D" id="3.15.10.50">
    <property type="match status" value="1"/>
</dbReference>
<dbReference type="KEGG" id="tut:107370102"/>
<sequence>MKNMRLMCSLHNYLIIIITFASLSTIVSNQAISGKLIKDISQRVKKLLDGNLDEKGVLNVNKWFNDNLQDPYYIQTINISESGALTSYKGYFRKMELTGLKSFYIESIELNVGSLDFNVTARIPNLLLTGQYKLKGKIAVLPVSGNGSFWMNFTNVLVTCVTNFNINNGVIKATEVNLDTIPGEINLHFDDLFGGGAASSFSNTILNVLSHSLFDGIKSNTLPNIEKQMKTRINDRLKIINISRFSPTSDSLVDGWIGKVQAMIKERGYDPYFLVNDTKTFSANLIGSQLSGQLFNGTLNGLSTLTRTGPIKAIYVNDSLLLEITMGLERMTSTFDWSLSIGTFLHRSGLLTFNLTNLSTFTRLIQPLQRGAKMELESFSIVDLGHLWLDVDGLGSGDYILEIITNLALNSFKSSIGDIVAQPVHAVMSETLSQQKITFLS</sequence>
<feature type="signal peptide" evidence="1">
    <location>
        <begin position="1"/>
        <end position="29"/>
    </location>
</feature>
<name>T1L407_TETUR</name>
<evidence type="ECO:0000256" key="1">
    <source>
        <dbReference type="SAM" id="SignalP"/>
    </source>
</evidence>
<dbReference type="EMBL" id="CAEY01001062">
    <property type="status" value="NOT_ANNOTATED_CDS"/>
    <property type="molecule type" value="Genomic_DNA"/>
</dbReference>
<evidence type="ECO:0000313" key="3">
    <source>
        <dbReference type="Proteomes" id="UP000015104"/>
    </source>
</evidence>
<feature type="chain" id="PRO_5004582175" description="Lipid-binding serum glycoprotein N-terminal domain-containing protein" evidence="1">
    <location>
        <begin position="30"/>
        <end position="441"/>
    </location>
</feature>
<dbReference type="InterPro" id="IPR038602">
    <property type="entry name" value="Mite_allergen_7_sf"/>
</dbReference>
<dbReference type="Proteomes" id="UP000015104">
    <property type="component" value="Unassembled WGS sequence"/>
</dbReference>
<dbReference type="Pfam" id="PF06585">
    <property type="entry name" value="JHBP"/>
    <property type="match status" value="1"/>
</dbReference>
<dbReference type="eggNOG" id="ENOG502QVU1">
    <property type="taxonomic scope" value="Eukaryota"/>
</dbReference>
<proteinExistence type="predicted"/>
<dbReference type="HOGENOM" id="CLU_621629_0_0_1"/>
<reference evidence="2" key="2">
    <citation type="submission" date="2015-06" db="UniProtKB">
        <authorList>
            <consortium name="EnsemblMetazoa"/>
        </authorList>
    </citation>
    <scope>IDENTIFICATION</scope>
</reference>
<dbReference type="PANTHER" id="PTHR11008">
    <property type="entry name" value="PROTEIN TAKEOUT-LIKE PROTEIN"/>
    <property type="match status" value="1"/>
</dbReference>
<keyword evidence="1" id="KW-0732">Signal</keyword>
<dbReference type="Pfam" id="PF16984">
    <property type="entry name" value="Grp7_allergen"/>
    <property type="match status" value="1"/>
</dbReference>
<dbReference type="PANTHER" id="PTHR11008:SF9">
    <property type="entry name" value="PROTEIN TAKEOUT-LIKE PROTEIN"/>
    <property type="match status" value="1"/>
</dbReference>
<dbReference type="EnsemblMetazoa" id="tetur37g00360.1">
    <property type="protein sequence ID" value="tetur37g00360.1"/>
    <property type="gene ID" value="tetur37g00360"/>
</dbReference>
<dbReference type="InterPro" id="IPR020234">
    <property type="entry name" value="Mite_allergen_group-7"/>
</dbReference>
<dbReference type="InterPro" id="IPR038606">
    <property type="entry name" value="To_sf"/>
</dbReference>
<dbReference type="AlphaFoldDB" id="T1L407"/>
<dbReference type="SMART" id="SM00700">
    <property type="entry name" value="JHBP"/>
    <property type="match status" value="1"/>
</dbReference>
<dbReference type="OrthoDB" id="6412801at2759"/>
<protein>
    <recommendedName>
        <fullName evidence="4">Lipid-binding serum glycoprotein N-terminal domain-containing protein</fullName>
    </recommendedName>
</protein>
<keyword evidence="3" id="KW-1185">Reference proteome</keyword>
<evidence type="ECO:0008006" key="4">
    <source>
        <dbReference type="Google" id="ProtNLM"/>
    </source>
</evidence>
<dbReference type="Gene3D" id="3.15.10.30">
    <property type="entry name" value="Haemolymph juvenile hormone binding protein"/>
    <property type="match status" value="1"/>
</dbReference>
<evidence type="ECO:0000313" key="2">
    <source>
        <dbReference type="EnsemblMetazoa" id="tetur37g00360.1"/>
    </source>
</evidence>
<reference evidence="3" key="1">
    <citation type="submission" date="2011-08" db="EMBL/GenBank/DDBJ databases">
        <authorList>
            <person name="Rombauts S."/>
        </authorList>
    </citation>
    <scope>NUCLEOTIDE SEQUENCE</scope>
    <source>
        <strain evidence="3">London</strain>
    </source>
</reference>
<organism evidence="2 3">
    <name type="scientific">Tetranychus urticae</name>
    <name type="common">Two-spotted spider mite</name>
    <dbReference type="NCBI Taxonomy" id="32264"/>
    <lineage>
        <taxon>Eukaryota</taxon>
        <taxon>Metazoa</taxon>
        <taxon>Ecdysozoa</taxon>
        <taxon>Arthropoda</taxon>
        <taxon>Chelicerata</taxon>
        <taxon>Arachnida</taxon>
        <taxon>Acari</taxon>
        <taxon>Acariformes</taxon>
        <taxon>Trombidiformes</taxon>
        <taxon>Prostigmata</taxon>
        <taxon>Eleutherengona</taxon>
        <taxon>Raphignathae</taxon>
        <taxon>Tetranychoidea</taxon>
        <taxon>Tetranychidae</taxon>
        <taxon>Tetranychus</taxon>
    </lineage>
</organism>
<accession>T1L407</accession>
<gene>
    <name evidence="2" type="primary">107370102</name>
</gene>